<dbReference type="GO" id="GO:0012505">
    <property type="term" value="C:endomembrane system"/>
    <property type="evidence" value="ECO:0007669"/>
    <property type="project" value="UniProtKB-SubCell"/>
</dbReference>
<evidence type="ECO:0000256" key="5">
    <source>
        <dbReference type="SAM" id="Phobius"/>
    </source>
</evidence>
<accession>A0A2S6IEF9</accession>
<evidence type="ECO:0000256" key="4">
    <source>
        <dbReference type="ARBA" id="ARBA00023136"/>
    </source>
</evidence>
<evidence type="ECO:0000313" key="7">
    <source>
        <dbReference type="EMBL" id="PPK92591.1"/>
    </source>
</evidence>
<evidence type="ECO:0000256" key="1">
    <source>
        <dbReference type="ARBA" id="ARBA00004127"/>
    </source>
</evidence>
<evidence type="ECO:0000256" key="2">
    <source>
        <dbReference type="ARBA" id="ARBA00022692"/>
    </source>
</evidence>
<proteinExistence type="predicted"/>
<name>A0A2S6IEF9_9ACTN</name>
<evidence type="ECO:0000256" key="3">
    <source>
        <dbReference type="ARBA" id="ARBA00022989"/>
    </source>
</evidence>
<dbReference type="RefSeq" id="WP_104434402.1">
    <property type="nucleotide sequence ID" value="NZ_PTJD01000013.1"/>
</dbReference>
<organism evidence="7 8">
    <name type="scientific">Kineococcus xinjiangensis</name>
    <dbReference type="NCBI Taxonomy" id="512762"/>
    <lineage>
        <taxon>Bacteria</taxon>
        <taxon>Bacillati</taxon>
        <taxon>Actinomycetota</taxon>
        <taxon>Actinomycetes</taxon>
        <taxon>Kineosporiales</taxon>
        <taxon>Kineosporiaceae</taxon>
        <taxon>Kineococcus</taxon>
    </lineage>
</organism>
<comment type="subcellular location">
    <subcellularLocation>
        <location evidence="1">Endomembrane system</location>
        <topology evidence="1">Multi-pass membrane protein</topology>
    </subcellularLocation>
</comment>
<sequence length="108" mass="10715">MSTPSGPGAPPGLQRERTGLSWQRTTLALLVSSAVVVRLLLAGLGVAAVAVGATGLSLAALFHHAGRRRDRDRRSGGADGRVLATTAAVALLAALAGAGVTLVLAGRA</sequence>
<dbReference type="AlphaFoldDB" id="A0A2S6IEF9"/>
<gene>
    <name evidence="7" type="ORF">CLV92_11320</name>
</gene>
<evidence type="ECO:0000313" key="8">
    <source>
        <dbReference type="Proteomes" id="UP000239485"/>
    </source>
</evidence>
<protein>
    <submittedName>
        <fullName evidence="7">Uncharacterized protein DUF202</fullName>
    </submittedName>
</protein>
<dbReference type="Proteomes" id="UP000239485">
    <property type="component" value="Unassembled WGS sequence"/>
</dbReference>
<dbReference type="EMBL" id="PTJD01000013">
    <property type="protein sequence ID" value="PPK92591.1"/>
    <property type="molecule type" value="Genomic_DNA"/>
</dbReference>
<feature type="transmembrane region" description="Helical" evidence="5">
    <location>
        <begin position="39"/>
        <end position="62"/>
    </location>
</feature>
<dbReference type="InterPro" id="IPR003807">
    <property type="entry name" value="DUF202"/>
</dbReference>
<keyword evidence="8" id="KW-1185">Reference proteome</keyword>
<dbReference type="Pfam" id="PF02656">
    <property type="entry name" value="DUF202"/>
    <property type="match status" value="1"/>
</dbReference>
<keyword evidence="2 5" id="KW-0812">Transmembrane</keyword>
<comment type="caution">
    <text evidence="7">The sequence shown here is derived from an EMBL/GenBank/DDBJ whole genome shotgun (WGS) entry which is preliminary data.</text>
</comment>
<evidence type="ECO:0000259" key="6">
    <source>
        <dbReference type="Pfam" id="PF02656"/>
    </source>
</evidence>
<feature type="transmembrane region" description="Helical" evidence="5">
    <location>
        <begin position="82"/>
        <end position="105"/>
    </location>
</feature>
<feature type="domain" description="DUF202" evidence="6">
    <location>
        <begin position="11"/>
        <end position="73"/>
    </location>
</feature>
<reference evidence="7 8" key="1">
    <citation type="submission" date="2018-02" db="EMBL/GenBank/DDBJ databases">
        <title>Genomic Encyclopedia of Archaeal and Bacterial Type Strains, Phase II (KMG-II): from individual species to whole genera.</title>
        <authorList>
            <person name="Goeker M."/>
        </authorList>
    </citation>
    <scope>NUCLEOTIDE SEQUENCE [LARGE SCALE GENOMIC DNA]</scope>
    <source>
        <strain evidence="7 8">DSM 22857</strain>
    </source>
</reference>
<keyword evidence="3 5" id="KW-1133">Transmembrane helix</keyword>
<keyword evidence="4 5" id="KW-0472">Membrane</keyword>